<protein>
    <submittedName>
        <fullName evidence="5">Uncharacterized protein</fullName>
    </submittedName>
</protein>
<evidence type="ECO:0000256" key="4">
    <source>
        <dbReference type="SAM" id="MobiDB-lite"/>
    </source>
</evidence>
<evidence type="ECO:0000256" key="3">
    <source>
        <dbReference type="ARBA" id="ARBA00023242"/>
    </source>
</evidence>
<dbReference type="FunCoup" id="B8MTB3">
    <property type="interactions" value="55"/>
</dbReference>
<dbReference type="RefSeq" id="XP_002488017.1">
    <property type="nucleotide sequence ID" value="XM_002487972.1"/>
</dbReference>
<dbReference type="GO" id="GO:0008270">
    <property type="term" value="F:zinc ion binding"/>
    <property type="evidence" value="ECO:0007669"/>
    <property type="project" value="InterPro"/>
</dbReference>
<feature type="region of interest" description="Disordered" evidence="4">
    <location>
        <begin position="90"/>
        <end position="123"/>
    </location>
</feature>
<feature type="compositionally biased region" description="Low complexity" evidence="4">
    <location>
        <begin position="237"/>
        <end position="249"/>
    </location>
</feature>
<dbReference type="GeneID" id="8100125"/>
<keyword evidence="1" id="KW-0805">Transcription regulation</keyword>
<dbReference type="HOGENOM" id="CLU_048477_0_0_1"/>
<feature type="compositionally biased region" description="Polar residues" evidence="4">
    <location>
        <begin position="44"/>
        <end position="68"/>
    </location>
</feature>
<organism evidence="5 6">
    <name type="scientific">Talaromyces stipitatus (strain ATCC 10500 / CBS 375.48 / QM 6759 / NRRL 1006)</name>
    <name type="common">Penicillium stipitatum</name>
    <dbReference type="NCBI Taxonomy" id="441959"/>
    <lineage>
        <taxon>Eukaryota</taxon>
        <taxon>Fungi</taxon>
        <taxon>Dikarya</taxon>
        <taxon>Ascomycota</taxon>
        <taxon>Pezizomycotina</taxon>
        <taxon>Eurotiomycetes</taxon>
        <taxon>Eurotiomycetidae</taxon>
        <taxon>Eurotiales</taxon>
        <taxon>Trichocomaceae</taxon>
        <taxon>Talaromyces</taxon>
        <taxon>Talaromyces sect. Talaromyces</taxon>
    </lineage>
</organism>
<dbReference type="EMBL" id="EQ962660">
    <property type="protein sequence ID" value="EED12363.1"/>
    <property type="molecule type" value="Genomic_DNA"/>
</dbReference>
<evidence type="ECO:0000256" key="2">
    <source>
        <dbReference type="ARBA" id="ARBA00023163"/>
    </source>
</evidence>
<proteinExistence type="predicted"/>
<dbReference type="InterPro" id="IPR001138">
    <property type="entry name" value="Zn2Cys6_DnaBD"/>
</dbReference>
<name>B8MTB3_TALSN</name>
<dbReference type="VEuPathDB" id="FungiDB:TSTA_004140"/>
<feature type="compositionally biased region" description="Polar residues" evidence="4">
    <location>
        <begin position="227"/>
        <end position="236"/>
    </location>
</feature>
<feature type="compositionally biased region" description="Polar residues" evidence="4">
    <location>
        <begin position="92"/>
        <end position="123"/>
    </location>
</feature>
<gene>
    <name evidence="5" type="ORF">TSTA_004140</name>
</gene>
<feature type="compositionally biased region" description="Polar residues" evidence="4">
    <location>
        <begin position="180"/>
        <end position="190"/>
    </location>
</feature>
<sequence length="323" mass="35869">MAEGHLNHVPDLSALDPSTSNGYPIGSRPPWRITVVPPVEDLSGPQTQSYYNRNSHPSSNATTAVVSPPSQGLLPGQYNVIRQVAAGIQRPPESQDTSTDPNFLSPRSPSVITWDSRTNSSTSITECRRGRGRRRMTSDEKAHQRALKAAGGACDRCRKRKKKCLHKESQLRLGDSAQAEDSLNVNNTHRSGILQPRSRADVSRSRRVVPGPQQLRQRQPHHHQRQNHSLVPSNGRSAPSELSISSPSEGGTTNTTILSIQSDATSIFDDERNLPPRRSEEEQFRMDTIGLGQQFGERYDQFVAWILSNHEYLERNGDSSTEL</sequence>
<keyword evidence="6" id="KW-1185">Reference proteome</keyword>
<keyword evidence="3" id="KW-0539">Nucleus</keyword>
<evidence type="ECO:0000256" key="1">
    <source>
        <dbReference type="ARBA" id="ARBA00023015"/>
    </source>
</evidence>
<dbReference type="CDD" id="cd00067">
    <property type="entry name" value="GAL4"/>
    <property type="match status" value="1"/>
</dbReference>
<reference evidence="6" key="1">
    <citation type="journal article" date="2015" name="Genome Announc.">
        <title>Genome sequence of the AIDS-associated pathogen Penicillium marneffei (ATCC18224) and its near taxonomic relative Talaromyces stipitatus (ATCC10500).</title>
        <authorList>
            <person name="Nierman W.C."/>
            <person name="Fedorova-Abrams N.D."/>
            <person name="Andrianopoulos A."/>
        </authorList>
    </citation>
    <scope>NUCLEOTIDE SEQUENCE [LARGE SCALE GENOMIC DNA]</scope>
    <source>
        <strain evidence="6">ATCC 10500 / CBS 375.48 / QM 6759 / NRRL 1006</strain>
    </source>
</reference>
<evidence type="ECO:0000313" key="6">
    <source>
        <dbReference type="Proteomes" id="UP000001745"/>
    </source>
</evidence>
<feature type="compositionally biased region" description="Low complexity" evidence="4">
    <location>
        <begin position="208"/>
        <end position="217"/>
    </location>
</feature>
<dbReference type="GO" id="GO:0000981">
    <property type="term" value="F:DNA-binding transcription factor activity, RNA polymerase II-specific"/>
    <property type="evidence" value="ECO:0007669"/>
    <property type="project" value="InterPro"/>
</dbReference>
<dbReference type="Proteomes" id="UP000001745">
    <property type="component" value="Unassembled WGS sequence"/>
</dbReference>
<evidence type="ECO:0000313" key="5">
    <source>
        <dbReference type="EMBL" id="EED12363.1"/>
    </source>
</evidence>
<feature type="region of interest" description="Disordered" evidence="4">
    <location>
        <begin position="180"/>
        <end position="255"/>
    </location>
</feature>
<dbReference type="AlphaFoldDB" id="B8MTB3"/>
<dbReference type="InParanoid" id="B8MTB3"/>
<feature type="region of interest" description="Disordered" evidence="4">
    <location>
        <begin position="1"/>
        <end position="68"/>
    </location>
</feature>
<keyword evidence="2" id="KW-0804">Transcription</keyword>
<accession>B8MTB3</accession>